<dbReference type="RefSeq" id="WP_015809191.1">
    <property type="nucleotide sequence ID" value="NC_013061.1"/>
</dbReference>
<dbReference type="EMBL" id="CP001681">
    <property type="protein sequence ID" value="ACU05582.1"/>
    <property type="molecule type" value="Genomic_DNA"/>
</dbReference>
<dbReference type="KEGG" id="phe:Phep_3388"/>
<dbReference type="HOGENOM" id="CLU_1853303_0_0_10"/>
<dbReference type="STRING" id="485917.Phep_3388"/>
<evidence type="ECO:0000313" key="2">
    <source>
        <dbReference type="Proteomes" id="UP000000852"/>
    </source>
</evidence>
<organism evidence="1 2">
    <name type="scientific">Pedobacter heparinus (strain ATCC 13125 / DSM 2366 / CIP 104194 / JCM 7457 / NBRC 12017 / NCIMB 9290 / NRRL B-14731 / HIM 762-3)</name>
    <dbReference type="NCBI Taxonomy" id="485917"/>
    <lineage>
        <taxon>Bacteria</taxon>
        <taxon>Pseudomonadati</taxon>
        <taxon>Bacteroidota</taxon>
        <taxon>Sphingobacteriia</taxon>
        <taxon>Sphingobacteriales</taxon>
        <taxon>Sphingobacteriaceae</taxon>
        <taxon>Pedobacter</taxon>
    </lineage>
</organism>
<gene>
    <name evidence="1" type="ordered locus">Phep_3388</name>
</gene>
<evidence type="ECO:0000313" key="1">
    <source>
        <dbReference type="EMBL" id="ACU05582.1"/>
    </source>
</evidence>
<dbReference type="PROSITE" id="PS51257">
    <property type="entry name" value="PROKAR_LIPOPROTEIN"/>
    <property type="match status" value="1"/>
</dbReference>
<sequence length="138" mass="14913">MYKYVLILFCAAMLVACDKKEPSDCGRLICTQEFRMILFNFTDKDGRGVPVKNYSAINQRTGEVIKTTGGATIDLSTGTFIVIDDSSLKQLSAEGDDIKVTATYEATGQTKSAILKVSGGKCACHIQKISGPETIAFD</sequence>
<dbReference type="AlphaFoldDB" id="C6XSL9"/>
<dbReference type="Proteomes" id="UP000000852">
    <property type="component" value="Chromosome"/>
</dbReference>
<dbReference type="eggNOG" id="ENOG5033HRI">
    <property type="taxonomic scope" value="Bacteria"/>
</dbReference>
<proteinExistence type="predicted"/>
<accession>C6XSL9</accession>
<dbReference type="OrthoDB" id="798998at2"/>
<keyword evidence="2" id="KW-1185">Reference proteome</keyword>
<protein>
    <recommendedName>
        <fullName evidence="3">Lipoprotein</fullName>
    </recommendedName>
</protein>
<reference evidence="1 2" key="1">
    <citation type="journal article" date="2009" name="Stand. Genomic Sci.">
        <title>Complete genome sequence of Pedobacter heparinus type strain (HIM 762-3).</title>
        <authorList>
            <person name="Han C."/>
            <person name="Spring S."/>
            <person name="Lapidus A."/>
            <person name="Del Rio T.G."/>
            <person name="Tice H."/>
            <person name="Copeland A."/>
            <person name="Cheng J.F."/>
            <person name="Lucas S."/>
            <person name="Chen F."/>
            <person name="Nolan M."/>
            <person name="Bruce D."/>
            <person name="Goodwin L."/>
            <person name="Pitluck S."/>
            <person name="Ivanova N."/>
            <person name="Mavromatis K."/>
            <person name="Mikhailova N."/>
            <person name="Pati A."/>
            <person name="Chen A."/>
            <person name="Palaniappan K."/>
            <person name="Land M."/>
            <person name="Hauser L."/>
            <person name="Chang Y.J."/>
            <person name="Jeffries C.C."/>
            <person name="Saunders E."/>
            <person name="Chertkov O."/>
            <person name="Brettin T."/>
            <person name="Goker M."/>
            <person name="Rohde M."/>
            <person name="Bristow J."/>
            <person name="Eisen J.A."/>
            <person name="Markowitz V."/>
            <person name="Hugenholtz P."/>
            <person name="Kyrpides N.C."/>
            <person name="Klenk H.P."/>
            <person name="Detter J.C."/>
        </authorList>
    </citation>
    <scope>NUCLEOTIDE SEQUENCE [LARGE SCALE GENOMIC DNA]</scope>
    <source>
        <strain evidence="2">ATCC 13125 / DSM 2366 / CIP 104194 / JCM 7457 / NBRC 12017 / NCIMB 9290 / NRRL B-14731 / HIM 762-3</strain>
    </source>
</reference>
<evidence type="ECO:0008006" key="3">
    <source>
        <dbReference type="Google" id="ProtNLM"/>
    </source>
</evidence>
<name>C6XSL9_PEDHD</name>